<evidence type="ECO:0000313" key="2">
    <source>
        <dbReference type="EMBL" id="CAE7915120.1"/>
    </source>
</evidence>
<proteinExistence type="predicted"/>
<gene>
    <name evidence="2" type="ORF">SNEC2469_LOCUS31333</name>
</gene>
<reference evidence="2" key="1">
    <citation type="submission" date="2021-02" db="EMBL/GenBank/DDBJ databases">
        <authorList>
            <person name="Dougan E. K."/>
            <person name="Rhodes N."/>
            <person name="Thang M."/>
            <person name="Chan C."/>
        </authorList>
    </citation>
    <scope>NUCLEOTIDE SEQUENCE</scope>
</reference>
<evidence type="ECO:0000256" key="1">
    <source>
        <dbReference type="SAM" id="MobiDB-lite"/>
    </source>
</evidence>
<dbReference type="EMBL" id="CAJNJA010075490">
    <property type="protein sequence ID" value="CAE7915120.1"/>
    <property type="molecule type" value="Genomic_DNA"/>
</dbReference>
<comment type="caution">
    <text evidence="2">The sequence shown here is derived from an EMBL/GenBank/DDBJ whole genome shotgun (WGS) entry which is preliminary data.</text>
</comment>
<sequence>SAPSRLRNFLLGFLPSLSCRRVRLLWALGSSAECRRQVPAYYETASCNLESALPGASPATANATTGHGAASDHLGRWAPNCFPASFVQGDGQTSAKETPAKHSG</sequence>
<organism evidence="2 3">
    <name type="scientific">Symbiodinium necroappetens</name>
    <dbReference type="NCBI Taxonomy" id="1628268"/>
    <lineage>
        <taxon>Eukaryota</taxon>
        <taxon>Sar</taxon>
        <taxon>Alveolata</taxon>
        <taxon>Dinophyceae</taxon>
        <taxon>Suessiales</taxon>
        <taxon>Symbiodiniaceae</taxon>
        <taxon>Symbiodinium</taxon>
    </lineage>
</organism>
<keyword evidence="3" id="KW-1185">Reference proteome</keyword>
<dbReference type="AlphaFoldDB" id="A0A813BU52"/>
<feature type="region of interest" description="Disordered" evidence="1">
    <location>
        <begin position="85"/>
        <end position="104"/>
    </location>
</feature>
<dbReference type="OrthoDB" id="438960at2759"/>
<dbReference type="Proteomes" id="UP000601435">
    <property type="component" value="Unassembled WGS sequence"/>
</dbReference>
<accession>A0A813BU52</accession>
<evidence type="ECO:0000313" key="3">
    <source>
        <dbReference type="Proteomes" id="UP000601435"/>
    </source>
</evidence>
<name>A0A813BU52_9DINO</name>
<feature type="non-terminal residue" evidence="2">
    <location>
        <position position="104"/>
    </location>
</feature>
<protein>
    <submittedName>
        <fullName evidence="2">Uncharacterized protein</fullName>
    </submittedName>
</protein>